<dbReference type="PANTHER" id="PTHR30160">
    <property type="entry name" value="TETRAACYLDISACCHARIDE 4'-KINASE-RELATED"/>
    <property type="match status" value="1"/>
</dbReference>
<dbReference type="SUPFAM" id="SSF53756">
    <property type="entry name" value="UDP-Glycosyltransferase/glycogen phosphorylase"/>
    <property type="match status" value="1"/>
</dbReference>
<name>A0A9X1WDI1_9VIBR</name>
<evidence type="ECO:0000313" key="3">
    <source>
        <dbReference type="EMBL" id="MCJ2378603.1"/>
    </source>
</evidence>
<gene>
    <name evidence="3" type="ORF">LNL84_17470</name>
</gene>
<evidence type="ECO:0000256" key="2">
    <source>
        <dbReference type="ARBA" id="ARBA00022679"/>
    </source>
</evidence>
<dbReference type="InterPro" id="IPR051199">
    <property type="entry name" value="LPS_LOS_Heptosyltrfase"/>
</dbReference>
<dbReference type="Gene3D" id="3.40.50.2000">
    <property type="entry name" value="Glycogen Phosphorylase B"/>
    <property type="match status" value="1"/>
</dbReference>
<keyword evidence="1" id="KW-0328">Glycosyltransferase</keyword>
<protein>
    <recommendedName>
        <fullName evidence="5">Glycosyltransferase family 9 protein</fullName>
    </recommendedName>
</protein>
<dbReference type="GO" id="GO:0008713">
    <property type="term" value="F:ADP-heptose-lipopolysaccharide heptosyltransferase activity"/>
    <property type="evidence" value="ECO:0007669"/>
    <property type="project" value="TreeGrafter"/>
</dbReference>
<evidence type="ECO:0000256" key="1">
    <source>
        <dbReference type="ARBA" id="ARBA00022676"/>
    </source>
</evidence>
<dbReference type="GO" id="GO:0005829">
    <property type="term" value="C:cytosol"/>
    <property type="evidence" value="ECO:0007669"/>
    <property type="project" value="TreeGrafter"/>
</dbReference>
<dbReference type="RefSeq" id="WP_244358992.1">
    <property type="nucleotide sequence ID" value="NZ_JAJNNZ010000019.1"/>
</dbReference>
<dbReference type="EMBL" id="JAJNNZ010000019">
    <property type="protein sequence ID" value="MCJ2378603.1"/>
    <property type="molecule type" value="Genomic_DNA"/>
</dbReference>
<reference evidence="3" key="1">
    <citation type="submission" date="2021-11" db="EMBL/GenBank/DDBJ databases">
        <title>Vibrio ZSDE26 sp. nov. and Vibrio ZSDZ34 sp. nov., isolated from coastal seawater in Qingdao.</title>
        <authorList>
            <person name="Zhang P."/>
        </authorList>
    </citation>
    <scope>NUCLEOTIDE SEQUENCE</scope>
    <source>
        <strain evidence="3">ZSDZ34</strain>
    </source>
</reference>
<keyword evidence="2" id="KW-0808">Transferase</keyword>
<keyword evidence="4" id="KW-1185">Reference proteome</keyword>
<comment type="caution">
    <text evidence="3">The sequence shown here is derived from an EMBL/GenBank/DDBJ whole genome shotgun (WGS) entry which is preliminary data.</text>
</comment>
<accession>A0A9X1WDI1</accession>
<dbReference type="InterPro" id="IPR002201">
    <property type="entry name" value="Glyco_trans_9"/>
</dbReference>
<dbReference type="PANTHER" id="PTHR30160:SF7">
    <property type="entry name" value="ADP-HEPTOSE--LPS HEPTOSYLTRANSFERASE 2"/>
    <property type="match status" value="1"/>
</dbReference>
<dbReference type="AlphaFoldDB" id="A0A9X1WDI1"/>
<sequence>MSKPKWLKSSYIKARFSQLFVSVFKRHNQTLGNGILITSTDGLGDAFMRLSLVYHLCQKNGFDNVWVVSKPPAIPLYQALGIQVIKYTDRNRTSPFKRLALVNELNRLPIDKVLALEFTRNEDLIDLIVQKNKIGFSHNGNPENDRQLSEVVTNPGYAGDALTNMSQHLGSDVKLMDNTDFLSRFIADIKPQIINTQQEQLHVVLAVGAAASEKMMRISNIVKIMEALYSAYPNIHFTLIGFGKRDDKYTKLIEKHYKAQNLQNLVSKASLKETIEIVANCDLLIGFDSGMYNLAFTLKKPTICFATHVETALHEADCLRVIRGTDTEYGVSDEYGCKRTNSVYPEVVISQFEELQKITEK</sequence>
<evidence type="ECO:0000313" key="4">
    <source>
        <dbReference type="Proteomes" id="UP001139488"/>
    </source>
</evidence>
<dbReference type="Pfam" id="PF01075">
    <property type="entry name" value="Glyco_transf_9"/>
    <property type="match status" value="1"/>
</dbReference>
<dbReference type="GO" id="GO:0009244">
    <property type="term" value="P:lipopolysaccharide core region biosynthetic process"/>
    <property type="evidence" value="ECO:0007669"/>
    <property type="project" value="TreeGrafter"/>
</dbReference>
<proteinExistence type="predicted"/>
<organism evidence="3 4">
    <name type="scientific">Vibrio gelatinilyticus</name>
    <dbReference type="NCBI Taxonomy" id="2893468"/>
    <lineage>
        <taxon>Bacteria</taxon>
        <taxon>Pseudomonadati</taxon>
        <taxon>Pseudomonadota</taxon>
        <taxon>Gammaproteobacteria</taxon>
        <taxon>Vibrionales</taxon>
        <taxon>Vibrionaceae</taxon>
        <taxon>Vibrio</taxon>
    </lineage>
</organism>
<evidence type="ECO:0008006" key="5">
    <source>
        <dbReference type="Google" id="ProtNLM"/>
    </source>
</evidence>
<dbReference type="Proteomes" id="UP001139488">
    <property type="component" value="Unassembled WGS sequence"/>
</dbReference>